<evidence type="ECO:0000313" key="3">
    <source>
        <dbReference type="Proteomes" id="UP000501705"/>
    </source>
</evidence>
<accession>A0A6G9XSU6</accession>
<feature type="region of interest" description="Disordered" evidence="1">
    <location>
        <begin position="1"/>
        <end position="37"/>
    </location>
</feature>
<dbReference type="RefSeq" id="WP_167463096.1">
    <property type="nucleotide sequence ID" value="NZ_CP046171.1"/>
</dbReference>
<gene>
    <name evidence="2" type="ORF">F5X71_18085</name>
</gene>
<name>A0A6G9XSU6_NOCBR</name>
<protein>
    <submittedName>
        <fullName evidence="2">Uncharacterized protein</fullName>
    </submittedName>
</protein>
<proteinExistence type="predicted"/>
<dbReference type="EMBL" id="CP046171">
    <property type="protein sequence ID" value="QIS03978.1"/>
    <property type="molecule type" value="Genomic_DNA"/>
</dbReference>
<reference evidence="2 3" key="1">
    <citation type="journal article" date="2019" name="ACS Chem. Biol.">
        <title>Identification and Mobilization of a Cryptic Antibiotic Biosynthesis Gene Locus from a Human-Pathogenic Nocardia Isolate.</title>
        <authorList>
            <person name="Herisse M."/>
            <person name="Ishida K."/>
            <person name="Porter J.L."/>
            <person name="Howden B."/>
            <person name="Hertweck C."/>
            <person name="Stinear T.P."/>
            <person name="Pidot S.J."/>
        </authorList>
    </citation>
    <scope>NUCLEOTIDE SEQUENCE [LARGE SCALE GENOMIC DNA]</scope>
    <source>
        <strain evidence="2 3">AUSMDU00024985</strain>
    </source>
</reference>
<dbReference type="Proteomes" id="UP000501705">
    <property type="component" value="Chromosome"/>
</dbReference>
<evidence type="ECO:0000256" key="1">
    <source>
        <dbReference type="SAM" id="MobiDB-lite"/>
    </source>
</evidence>
<sequence length="94" mass="11007">MTPRKPDILADPPVELTREQKQRGLTSARRAAREAQQSLTLTKKKQYRRYRAIVGDAYLDWPRWKAAYLREYNRRIRLEPASMSHYLGSSMGSP</sequence>
<dbReference type="AlphaFoldDB" id="A0A6G9XSU6"/>
<organism evidence="2 3">
    <name type="scientific">Nocardia brasiliensis</name>
    <dbReference type="NCBI Taxonomy" id="37326"/>
    <lineage>
        <taxon>Bacteria</taxon>
        <taxon>Bacillati</taxon>
        <taxon>Actinomycetota</taxon>
        <taxon>Actinomycetes</taxon>
        <taxon>Mycobacteriales</taxon>
        <taxon>Nocardiaceae</taxon>
        <taxon>Nocardia</taxon>
    </lineage>
</organism>
<evidence type="ECO:0000313" key="2">
    <source>
        <dbReference type="EMBL" id="QIS03978.1"/>
    </source>
</evidence>